<evidence type="ECO:0000313" key="2">
    <source>
        <dbReference type="EMBL" id="PKI35468.1"/>
    </source>
</evidence>
<evidence type="ECO:0000256" key="1">
    <source>
        <dbReference type="SAM" id="Coils"/>
    </source>
</evidence>
<evidence type="ECO:0000313" key="3">
    <source>
        <dbReference type="Proteomes" id="UP000233551"/>
    </source>
</evidence>
<feature type="coiled-coil region" evidence="1">
    <location>
        <begin position="273"/>
        <end position="303"/>
    </location>
</feature>
<sequence length="401" mass="44131">MTVLLANRRRKTVVPHHSSPPRLKKILKWKKSCSRPSHRRQGIGLTGLQVIGRPLDPSQSLELSAEEDEDLNFNACHAYKTYVDFIGLEMKNDMIPSKQEHTAFLWHLLTGFIHLPASGSLIRELLPLAKLLASGRKVALAPYVLALSLDKQDLLAQVEDLTMTPVVDATTNYAPVIPDVEEIERAKAEIRSFCKVPLNQVPASVGLSLLKKSASTLASLLNLAPGIRVYLRNVYPLAAEVLPADKNASSQFAKSLEFSKELEVHLQMARDGANALKAAKKREEKANTEAKQLEELLAAAKSEQQAAPLDKAQVLSTLRITTKELAILKSNSSNNEVIKKKVEVETNKEAIAIAGNIRHPKGTKIEADLAETQLFTQLSTNQADKSCQTPHKPIQVVSYSI</sequence>
<dbReference type="AlphaFoldDB" id="A0A2I0HUU4"/>
<reference evidence="2 3" key="1">
    <citation type="submission" date="2017-11" db="EMBL/GenBank/DDBJ databases">
        <title>De-novo sequencing of pomegranate (Punica granatum L.) genome.</title>
        <authorList>
            <person name="Akparov Z."/>
            <person name="Amiraslanov A."/>
            <person name="Hajiyeva S."/>
            <person name="Abbasov M."/>
            <person name="Kaur K."/>
            <person name="Hamwieh A."/>
            <person name="Solovyev V."/>
            <person name="Salamov A."/>
            <person name="Braich B."/>
            <person name="Kosarev P."/>
            <person name="Mahmoud A."/>
            <person name="Hajiyev E."/>
            <person name="Babayeva S."/>
            <person name="Izzatullayeva V."/>
            <person name="Mammadov A."/>
            <person name="Mammadov A."/>
            <person name="Sharifova S."/>
            <person name="Ojaghi J."/>
            <person name="Eynullazada K."/>
            <person name="Bayramov B."/>
            <person name="Abdulazimova A."/>
            <person name="Shahmuradov I."/>
        </authorList>
    </citation>
    <scope>NUCLEOTIDE SEQUENCE [LARGE SCALE GENOMIC DNA]</scope>
    <source>
        <strain evidence="3">cv. AG2017</strain>
        <tissue evidence="2">Leaf</tissue>
    </source>
</reference>
<keyword evidence="1" id="KW-0175">Coiled coil</keyword>
<name>A0A2I0HUU4_PUNGR</name>
<accession>A0A2I0HUU4</accession>
<dbReference type="EMBL" id="PGOL01005322">
    <property type="protein sequence ID" value="PKI35468.1"/>
    <property type="molecule type" value="Genomic_DNA"/>
</dbReference>
<organism evidence="2 3">
    <name type="scientific">Punica granatum</name>
    <name type="common">Pomegranate</name>
    <dbReference type="NCBI Taxonomy" id="22663"/>
    <lineage>
        <taxon>Eukaryota</taxon>
        <taxon>Viridiplantae</taxon>
        <taxon>Streptophyta</taxon>
        <taxon>Embryophyta</taxon>
        <taxon>Tracheophyta</taxon>
        <taxon>Spermatophyta</taxon>
        <taxon>Magnoliopsida</taxon>
        <taxon>eudicotyledons</taxon>
        <taxon>Gunneridae</taxon>
        <taxon>Pentapetalae</taxon>
        <taxon>rosids</taxon>
        <taxon>malvids</taxon>
        <taxon>Myrtales</taxon>
        <taxon>Lythraceae</taxon>
        <taxon>Punica</taxon>
    </lineage>
</organism>
<dbReference type="Proteomes" id="UP000233551">
    <property type="component" value="Unassembled WGS sequence"/>
</dbReference>
<comment type="caution">
    <text evidence="2">The sequence shown here is derived from an EMBL/GenBank/DDBJ whole genome shotgun (WGS) entry which is preliminary data.</text>
</comment>
<proteinExistence type="predicted"/>
<keyword evidence="3" id="KW-1185">Reference proteome</keyword>
<protein>
    <submittedName>
        <fullName evidence="2">Uncharacterized protein</fullName>
    </submittedName>
</protein>
<gene>
    <name evidence="2" type="ORF">CRG98_044154</name>
</gene>